<evidence type="ECO:0000313" key="1">
    <source>
        <dbReference type="EMBL" id="KAH6627856.1"/>
    </source>
</evidence>
<comment type="caution">
    <text evidence="1">The sequence shown here is derived from an EMBL/GenBank/DDBJ whole genome shotgun (WGS) entry which is preliminary data.</text>
</comment>
<sequence length="291" mass="32902">MTSTASPSISASASSVSTVPRSNQGDDVPIIRFTNVQDLFDAINSNTGDCLVVTHVSPTRFAKIEREREKRRRRFRFRRYDSDREILLITTATDLHERLHLEIHQKYIVQLVRSGREESWVSMGATTHRARGHRGVYGEGDSTGGPKSRMAIRPIWPTLVVEAGESYPLAELRDQMRWWFSASDHQVKIILLAKFEHTRRAITLEKWEEEPHSTRPGAMTTRGSSALQPVLRQTISMTENTTTDPVSYNVTGALVLGFSLLFLRSAGPGEGDFILSVQELEKYAENCWRVS</sequence>
<keyword evidence="2" id="KW-1185">Reference proteome</keyword>
<gene>
    <name evidence="1" type="ORF">F5144DRAFT_286712</name>
</gene>
<name>A0ACB7P1G7_9PEZI</name>
<dbReference type="Proteomes" id="UP000724584">
    <property type="component" value="Unassembled WGS sequence"/>
</dbReference>
<protein>
    <submittedName>
        <fullName evidence="1">Uncharacterized protein</fullName>
    </submittedName>
</protein>
<organism evidence="1 2">
    <name type="scientific">Chaetomium tenue</name>
    <dbReference type="NCBI Taxonomy" id="1854479"/>
    <lineage>
        <taxon>Eukaryota</taxon>
        <taxon>Fungi</taxon>
        <taxon>Dikarya</taxon>
        <taxon>Ascomycota</taxon>
        <taxon>Pezizomycotina</taxon>
        <taxon>Sordariomycetes</taxon>
        <taxon>Sordariomycetidae</taxon>
        <taxon>Sordariales</taxon>
        <taxon>Chaetomiaceae</taxon>
        <taxon>Chaetomium</taxon>
    </lineage>
</organism>
<evidence type="ECO:0000313" key="2">
    <source>
        <dbReference type="Proteomes" id="UP000724584"/>
    </source>
</evidence>
<accession>A0ACB7P1G7</accession>
<reference evidence="1 2" key="1">
    <citation type="journal article" date="2021" name="Nat. Commun.">
        <title>Genetic determinants of endophytism in the Arabidopsis root mycobiome.</title>
        <authorList>
            <person name="Mesny F."/>
            <person name="Miyauchi S."/>
            <person name="Thiergart T."/>
            <person name="Pickel B."/>
            <person name="Atanasova L."/>
            <person name="Karlsson M."/>
            <person name="Huettel B."/>
            <person name="Barry K.W."/>
            <person name="Haridas S."/>
            <person name="Chen C."/>
            <person name="Bauer D."/>
            <person name="Andreopoulos W."/>
            <person name="Pangilinan J."/>
            <person name="LaButti K."/>
            <person name="Riley R."/>
            <person name="Lipzen A."/>
            <person name="Clum A."/>
            <person name="Drula E."/>
            <person name="Henrissat B."/>
            <person name="Kohler A."/>
            <person name="Grigoriev I.V."/>
            <person name="Martin F.M."/>
            <person name="Hacquard S."/>
        </authorList>
    </citation>
    <scope>NUCLEOTIDE SEQUENCE [LARGE SCALE GENOMIC DNA]</scope>
    <source>
        <strain evidence="1 2">MPI-SDFR-AT-0079</strain>
    </source>
</reference>
<proteinExistence type="predicted"/>
<dbReference type="EMBL" id="JAGIZQ010000005">
    <property type="protein sequence ID" value="KAH6627856.1"/>
    <property type="molecule type" value="Genomic_DNA"/>
</dbReference>